<dbReference type="KEGG" id="hrr:HZS55_03590"/>
<proteinExistence type="predicted"/>
<reference evidence="5 6" key="1">
    <citation type="submission" date="2020-07" db="EMBL/GenBank/DDBJ databases">
        <title>Halosimplex pelagicum sp. nov. and Halosimplex rubrum sp. nov., isolated from salted brown alga Laminaria, and emended description of the genus Halosimplex.</title>
        <authorList>
            <person name="Cui H."/>
        </authorList>
    </citation>
    <scope>NUCLEOTIDE SEQUENCE [LARGE SCALE GENOMIC DNA]</scope>
    <source>
        <strain evidence="5 6">R27</strain>
    </source>
</reference>
<protein>
    <submittedName>
        <fullName evidence="5">Helix-turn-helix domain-containing protein</fullName>
    </submittedName>
</protein>
<evidence type="ECO:0000313" key="6">
    <source>
        <dbReference type="Proteomes" id="UP000509667"/>
    </source>
</evidence>
<dbReference type="Gene3D" id="1.10.10.10">
    <property type="entry name" value="Winged helix-like DNA-binding domain superfamily/Winged helix DNA-binding domain"/>
    <property type="match status" value="1"/>
</dbReference>
<dbReference type="Pfam" id="PF04967">
    <property type="entry name" value="HTH_10"/>
    <property type="match status" value="1"/>
</dbReference>
<sequence>MRYVTLLVSPTEGQGFHPVGEAIARDPDVTGEAIHRMNDLGDGTVTLLTELSGDVDRYREIMTDTPEVREFTVAVDDEGHGWAYSRVETNDLVEYMLARGRDLELVRDMPIELTERGGQRVTLIGTEAAFATAAEFDEPPGYEITVEKTGEYHPEGGRLLDALTARQREVLEAAVAVGYYEAPREATHEDVADAVGCSPATAGEHLQKVERAVFGALVG</sequence>
<dbReference type="PANTHER" id="PTHR34236:SF1">
    <property type="entry name" value="DIMETHYL SULFOXIDE REDUCTASE TRANSCRIPTIONAL ACTIVATOR"/>
    <property type="match status" value="1"/>
</dbReference>
<dbReference type="InterPro" id="IPR036388">
    <property type="entry name" value="WH-like_DNA-bd_sf"/>
</dbReference>
<evidence type="ECO:0000259" key="3">
    <source>
        <dbReference type="Pfam" id="PF04967"/>
    </source>
</evidence>
<dbReference type="InterPro" id="IPR007050">
    <property type="entry name" value="HTH_bacterioopsin"/>
</dbReference>
<feature type="domain" description="HTH bat-type" evidence="3">
    <location>
        <begin position="163"/>
        <end position="214"/>
    </location>
</feature>
<dbReference type="AlphaFoldDB" id="A0A7D5P8P1"/>
<evidence type="ECO:0000313" key="5">
    <source>
        <dbReference type="EMBL" id="QLH76439.1"/>
    </source>
</evidence>
<organism evidence="5 6">
    <name type="scientific">Halosimplex rubrum</name>
    <dbReference type="NCBI Taxonomy" id="869889"/>
    <lineage>
        <taxon>Archaea</taxon>
        <taxon>Methanobacteriati</taxon>
        <taxon>Methanobacteriota</taxon>
        <taxon>Stenosarchaea group</taxon>
        <taxon>Halobacteria</taxon>
        <taxon>Halobacteriales</taxon>
        <taxon>Haloarculaceae</taxon>
        <taxon>Halosimplex</taxon>
    </lineage>
</organism>
<dbReference type="RefSeq" id="WP_179910379.1">
    <property type="nucleotide sequence ID" value="NZ_CP058910.1"/>
</dbReference>
<dbReference type="InterPro" id="IPR056493">
    <property type="entry name" value="HVO_0513_N"/>
</dbReference>
<keyword evidence="2" id="KW-0804">Transcription</keyword>
<accession>A0A7D5P8P1</accession>
<dbReference type="GeneID" id="56076915"/>
<evidence type="ECO:0000256" key="1">
    <source>
        <dbReference type="ARBA" id="ARBA00023015"/>
    </source>
</evidence>
<evidence type="ECO:0000259" key="4">
    <source>
        <dbReference type="Pfam" id="PF24278"/>
    </source>
</evidence>
<keyword evidence="1" id="KW-0805">Transcription regulation</keyword>
<dbReference type="OrthoDB" id="194393at2157"/>
<dbReference type="EMBL" id="CP058910">
    <property type="protein sequence ID" value="QLH76439.1"/>
    <property type="molecule type" value="Genomic_DNA"/>
</dbReference>
<dbReference type="Pfam" id="PF24278">
    <property type="entry name" value="HVO_0513_N"/>
    <property type="match status" value="1"/>
</dbReference>
<evidence type="ECO:0000256" key="2">
    <source>
        <dbReference type="ARBA" id="ARBA00023163"/>
    </source>
</evidence>
<keyword evidence="6" id="KW-1185">Reference proteome</keyword>
<gene>
    <name evidence="5" type="ORF">HZS55_03590</name>
</gene>
<name>A0A7D5P8P1_9EURY</name>
<feature type="domain" description="HVO-0513-like N-terminal" evidence="4">
    <location>
        <begin position="17"/>
        <end position="152"/>
    </location>
</feature>
<dbReference type="Proteomes" id="UP000509667">
    <property type="component" value="Chromosome"/>
</dbReference>
<dbReference type="PANTHER" id="PTHR34236">
    <property type="entry name" value="DIMETHYL SULFOXIDE REDUCTASE TRANSCRIPTIONAL ACTIVATOR"/>
    <property type="match status" value="1"/>
</dbReference>